<proteinExistence type="inferred from homology"/>
<evidence type="ECO:0000256" key="4">
    <source>
        <dbReference type="ARBA" id="ARBA00004752"/>
    </source>
</evidence>
<keyword evidence="11 16" id="KW-0573">Peptidoglycan synthesis</keyword>
<comment type="catalytic activity">
    <reaction evidence="15 16">
        <text>UDP-N-acetyl-alpha-D-muramate + NADP(+) = UDP-N-acetyl-3-O-(1-carboxyvinyl)-alpha-D-glucosamine + NADPH + H(+)</text>
        <dbReference type="Rhea" id="RHEA:12248"/>
        <dbReference type="ChEBI" id="CHEBI:15378"/>
        <dbReference type="ChEBI" id="CHEBI:57783"/>
        <dbReference type="ChEBI" id="CHEBI:58349"/>
        <dbReference type="ChEBI" id="CHEBI:68483"/>
        <dbReference type="ChEBI" id="CHEBI:70757"/>
        <dbReference type="EC" id="1.3.1.98"/>
    </reaction>
</comment>
<sequence>MNYDRFIQEAKTKDCDILRDEPLSRHTTFRIGGTADWMVIPHTAQAAGELYTLLEREGLPWFPLGRGSNLLVGDGGYRGVVLKSANKYGRLSFDGEAVEVDAGVSLARLCYSAYQHGLSGLEFAWGIPGSVGGAAYMNAGAYDGEMKDVLSSVTFWEGGGEKTFSREECGFSYRHSYFSDRDCLITRVSLGLRAGEKGAIKEKMDDLLGRRYTKQPMEQPSAGSTFKRPQGSYASKLIDECGLRGFSVGGAQVSEKHCGFVVNADGATCADVLGLIAQVQRIVREKTGFSLEPEVRFLGEQ</sequence>
<evidence type="ECO:0000256" key="11">
    <source>
        <dbReference type="ARBA" id="ARBA00022984"/>
    </source>
</evidence>
<feature type="active site" evidence="16">
    <location>
        <position position="174"/>
    </location>
</feature>
<feature type="active site" evidence="16">
    <location>
        <position position="294"/>
    </location>
</feature>
<keyword evidence="14 16" id="KW-0961">Cell wall biogenesis/degradation</keyword>
<comment type="caution">
    <text evidence="18">The sequence shown here is derived from an EMBL/GenBank/DDBJ whole genome shotgun (WGS) entry which is preliminary data.</text>
</comment>
<dbReference type="InterPro" id="IPR006094">
    <property type="entry name" value="Oxid_FAD_bind_N"/>
</dbReference>
<dbReference type="GO" id="GO:0071949">
    <property type="term" value="F:FAD binding"/>
    <property type="evidence" value="ECO:0007669"/>
    <property type="project" value="InterPro"/>
</dbReference>
<evidence type="ECO:0000256" key="16">
    <source>
        <dbReference type="HAMAP-Rule" id="MF_00037"/>
    </source>
</evidence>
<comment type="cofactor">
    <cofactor evidence="1 16">
        <name>FAD</name>
        <dbReference type="ChEBI" id="CHEBI:57692"/>
    </cofactor>
</comment>
<dbReference type="InterPro" id="IPR016169">
    <property type="entry name" value="FAD-bd_PCMH_sub2"/>
</dbReference>
<dbReference type="InterPro" id="IPR003170">
    <property type="entry name" value="MurB"/>
</dbReference>
<dbReference type="InterPro" id="IPR036318">
    <property type="entry name" value="FAD-bd_PCMH-like_sf"/>
</dbReference>
<dbReference type="HAMAP" id="MF_00037">
    <property type="entry name" value="MurB"/>
    <property type="match status" value="1"/>
</dbReference>
<keyword evidence="12 16" id="KW-0560">Oxidoreductase</keyword>
<keyword evidence="10 16" id="KW-0133">Cell shape</keyword>
<dbReference type="GO" id="GO:0005829">
    <property type="term" value="C:cytosol"/>
    <property type="evidence" value="ECO:0007669"/>
    <property type="project" value="TreeGrafter"/>
</dbReference>
<dbReference type="InterPro" id="IPR036635">
    <property type="entry name" value="MurB_C_sf"/>
</dbReference>
<dbReference type="AlphaFoldDB" id="A0AAQ1MBS5"/>
<dbReference type="PANTHER" id="PTHR21071:SF4">
    <property type="entry name" value="UDP-N-ACETYLENOLPYRUVOYLGLUCOSAMINE REDUCTASE"/>
    <property type="match status" value="1"/>
</dbReference>
<evidence type="ECO:0000256" key="6">
    <source>
        <dbReference type="ARBA" id="ARBA00022618"/>
    </source>
</evidence>
<reference evidence="19" key="1">
    <citation type="submission" date="2016-11" db="EMBL/GenBank/DDBJ databases">
        <authorList>
            <person name="Jaros S."/>
            <person name="Januszkiewicz K."/>
            <person name="Wedrychowicz H."/>
        </authorList>
    </citation>
    <scope>NUCLEOTIDE SEQUENCE [LARGE SCALE GENOMIC DNA]</scope>
    <source>
        <strain evidence="19">DSM 4029</strain>
    </source>
</reference>
<evidence type="ECO:0000256" key="2">
    <source>
        <dbReference type="ARBA" id="ARBA00003921"/>
    </source>
</evidence>
<evidence type="ECO:0000256" key="10">
    <source>
        <dbReference type="ARBA" id="ARBA00022960"/>
    </source>
</evidence>
<dbReference type="GO" id="GO:0008360">
    <property type="term" value="P:regulation of cell shape"/>
    <property type="evidence" value="ECO:0007669"/>
    <property type="project" value="UniProtKB-KW"/>
</dbReference>
<dbReference type="NCBIfam" id="TIGR00179">
    <property type="entry name" value="murB"/>
    <property type="match status" value="1"/>
</dbReference>
<accession>A0AAQ1MBS5</accession>
<evidence type="ECO:0000256" key="5">
    <source>
        <dbReference type="ARBA" id="ARBA00022490"/>
    </source>
</evidence>
<dbReference type="InterPro" id="IPR016166">
    <property type="entry name" value="FAD-bd_PCMH"/>
</dbReference>
<comment type="subcellular location">
    <subcellularLocation>
        <location evidence="3 16">Cytoplasm</location>
    </subcellularLocation>
</comment>
<comment type="pathway">
    <text evidence="4 16">Cell wall biogenesis; peptidoglycan biosynthesis.</text>
</comment>
<dbReference type="EMBL" id="FQVY01000001">
    <property type="protein sequence ID" value="SHF77137.1"/>
    <property type="molecule type" value="Genomic_DNA"/>
</dbReference>
<dbReference type="GO" id="GO:0051301">
    <property type="term" value="P:cell division"/>
    <property type="evidence" value="ECO:0007669"/>
    <property type="project" value="UniProtKB-KW"/>
</dbReference>
<gene>
    <name evidence="16" type="primary">murB</name>
    <name evidence="18" type="ORF">SAMN05444424_0625</name>
</gene>
<evidence type="ECO:0000256" key="8">
    <source>
        <dbReference type="ARBA" id="ARBA00022827"/>
    </source>
</evidence>
<keyword evidence="6 16" id="KW-0132">Cell division</keyword>
<keyword evidence="13 16" id="KW-0131">Cell cycle</keyword>
<evidence type="ECO:0000313" key="18">
    <source>
        <dbReference type="EMBL" id="SHF77137.1"/>
    </source>
</evidence>
<evidence type="ECO:0000256" key="12">
    <source>
        <dbReference type="ARBA" id="ARBA00023002"/>
    </source>
</evidence>
<keyword evidence="9 16" id="KW-0521">NADP</keyword>
<dbReference type="Pfam" id="PF01565">
    <property type="entry name" value="FAD_binding_4"/>
    <property type="match status" value="1"/>
</dbReference>
<evidence type="ECO:0000313" key="19">
    <source>
        <dbReference type="Proteomes" id="UP000184089"/>
    </source>
</evidence>
<dbReference type="RefSeq" id="WP_021659098.1">
    <property type="nucleotide sequence ID" value="NZ_FQVY01000001.1"/>
</dbReference>
<dbReference type="NCBIfam" id="NF010480">
    <property type="entry name" value="PRK13905.1"/>
    <property type="match status" value="1"/>
</dbReference>
<keyword evidence="5 16" id="KW-0963">Cytoplasm</keyword>
<evidence type="ECO:0000256" key="9">
    <source>
        <dbReference type="ARBA" id="ARBA00022857"/>
    </source>
</evidence>
<dbReference type="EC" id="1.3.1.98" evidence="16"/>
<evidence type="ECO:0000256" key="3">
    <source>
        <dbReference type="ARBA" id="ARBA00004496"/>
    </source>
</evidence>
<dbReference type="Gene3D" id="3.30.465.10">
    <property type="match status" value="1"/>
</dbReference>
<evidence type="ECO:0000259" key="17">
    <source>
        <dbReference type="PROSITE" id="PS51387"/>
    </source>
</evidence>
<evidence type="ECO:0000256" key="15">
    <source>
        <dbReference type="ARBA" id="ARBA00048914"/>
    </source>
</evidence>
<dbReference type="Gene3D" id="3.30.43.10">
    <property type="entry name" value="Uridine Diphospho-n-acetylenolpyruvylglucosamine Reductase, domain 2"/>
    <property type="match status" value="1"/>
</dbReference>
<evidence type="ECO:0000256" key="7">
    <source>
        <dbReference type="ARBA" id="ARBA00022630"/>
    </source>
</evidence>
<comment type="similarity">
    <text evidence="16">Belongs to the MurB family.</text>
</comment>
<evidence type="ECO:0000256" key="14">
    <source>
        <dbReference type="ARBA" id="ARBA00023316"/>
    </source>
</evidence>
<dbReference type="PANTHER" id="PTHR21071">
    <property type="entry name" value="UDP-N-ACETYLENOLPYRUVOYLGLUCOSAMINE REDUCTASE"/>
    <property type="match status" value="1"/>
</dbReference>
<dbReference type="Gene3D" id="3.90.78.10">
    <property type="entry name" value="UDP-N-acetylenolpyruvoylglucosamine reductase, C-terminal domain"/>
    <property type="match status" value="1"/>
</dbReference>
<name>A0AAQ1MBS5_9FIRM</name>
<keyword evidence="8 16" id="KW-0274">FAD</keyword>
<dbReference type="GO" id="GO:0071555">
    <property type="term" value="P:cell wall organization"/>
    <property type="evidence" value="ECO:0007669"/>
    <property type="project" value="UniProtKB-KW"/>
</dbReference>
<evidence type="ECO:0000256" key="1">
    <source>
        <dbReference type="ARBA" id="ARBA00001974"/>
    </source>
</evidence>
<organism evidence="18 19">
    <name type="scientific">Bittarella massiliensis</name>
    <name type="common">ex Durand et al. 2017</name>
    <dbReference type="NCBI Taxonomy" id="1720313"/>
    <lineage>
        <taxon>Bacteria</taxon>
        <taxon>Bacillati</taxon>
        <taxon>Bacillota</taxon>
        <taxon>Clostridia</taxon>
        <taxon>Eubacteriales</taxon>
        <taxon>Oscillospiraceae</taxon>
        <taxon>Bittarella (ex Durand et al. 2017)</taxon>
    </lineage>
</organism>
<feature type="active site" description="Proton donor" evidence="16">
    <location>
        <position position="224"/>
    </location>
</feature>
<dbReference type="Proteomes" id="UP000184089">
    <property type="component" value="Unassembled WGS sequence"/>
</dbReference>
<keyword evidence="7 16" id="KW-0285">Flavoprotein</keyword>
<dbReference type="InterPro" id="IPR011601">
    <property type="entry name" value="MurB_C"/>
</dbReference>
<protein>
    <recommendedName>
        <fullName evidence="16">UDP-N-acetylenolpyruvoylglucosamine reductase</fullName>
        <ecNumber evidence="16">1.3.1.98</ecNumber>
    </recommendedName>
    <alternativeName>
        <fullName evidence="16">UDP-N-acetylmuramate dehydrogenase</fullName>
    </alternativeName>
</protein>
<feature type="domain" description="FAD-binding PCMH-type" evidence="17">
    <location>
        <begin position="30"/>
        <end position="195"/>
    </location>
</feature>
<dbReference type="Pfam" id="PF02873">
    <property type="entry name" value="MurB_C"/>
    <property type="match status" value="1"/>
</dbReference>
<dbReference type="SUPFAM" id="SSF56176">
    <property type="entry name" value="FAD-binding/transporter-associated domain-like"/>
    <property type="match status" value="1"/>
</dbReference>
<comment type="function">
    <text evidence="2 16">Cell wall formation.</text>
</comment>
<dbReference type="PROSITE" id="PS51387">
    <property type="entry name" value="FAD_PCMH"/>
    <property type="match status" value="1"/>
</dbReference>
<dbReference type="SUPFAM" id="SSF56194">
    <property type="entry name" value="Uridine diphospho-N-Acetylenolpyruvylglucosamine reductase, MurB, C-terminal domain"/>
    <property type="match status" value="1"/>
</dbReference>
<evidence type="ECO:0000256" key="13">
    <source>
        <dbReference type="ARBA" id="ARBA00023306"/>
    </source>
</evidence>
<dbReference type="InterPro" id="IPR016167">
    <property type="entry name" value="FAD-bd_PCMH_sub1"/>
</dbReference>
<dbReference type="GO" id="GO:0008762">
    <property type="term" value="F:UDP-N-acetylmuramate dehydrogenase activity"/>
    <property type="evidence" value="ECO:0007669"/>
    <property type="project" value="UniProtKB-UniRule"/>
</dbReference>
<dbReference type="GO" id="GO:0009252">
    <property type="term" value="P:peptidoglycan biosynthetic process"/>
    <property type="evidence" value="ECO:0007669"/>
    <property type="project" value="UniProtKB-UniRule"/>
</dbReference>